<accession>A0A5M6CHW1</accession>
<keyword evidence="2" id="KW-1185">Reference proteome</keyword>
<dbReference type="AlphaFoldDB" id="A0A5M6CHW1"/>
<dbReference type="Proteomes" id="UP000323632">
    <property type="component" value="Unassembled WGS sequence"/>
</dbReference>
<reference evidence="1 2" key="1">
    <citation type="submission" date="2019-09" db="EMBL/GenBank/DDBJ databases">
        <title>Genome sequence and assembly of Taibaiella sp.</title>
        <authorList>
            <person name="Chhetri G."/>
        </authorList>
    </citation>
    <scope>NUCLEOTIDE SEQUENCE [LARGE SCALE GENOMIC DNA]</scope>
    <source>
        <strain evidence="1 2">KVB11</strain>
    </source>
</reference>
<name>A0A5M6CHW1_9BACT</name>
<gene>
    <name evidence="1" type="ORF">F0919_18025</name>
</gene>
<dbReference type="EMBL" id="VWSH01000004">
    <property type="protein sequence ID" value="KAA5532679.1"/>
    <property type="molecule type" value="Genomic_DNA"/>
</dbReference>
<evidence type="ECO:0000313" key="2">
    <source>
        <dbReference type="Proteomes" id="UP000323632"/>
    </source>
</evidence>
<comment type="caution">
    <text evidence="1">The sequence shown here is derived from an EMBL/GenBank/DDBJ whole genome shotgun (WGS) entry which is preliminary data.</text>
</comment>
<protein>
    <submittedName>
        <fullName evidence="1">Uncharacterized protein</fullName>
    </submittedName>
</protein>
<proteinExistence type="predicted"/>
<dbReference type="RefSeq" id="WP_150034261.1">
    <property type="nucleotide sequence ID" value="NZ_VWSH01000004.1"/>
</dbReference>
<organism evidence="1 2">
    <name type="scientific">Taibaiella lutea</name>
    <dbReference type="NCBI Taxonomy" id="2608001"/>
    <lineage>
        <taxon>Bacteria</taxon>
        <taxon>Pseudomonadati</taxon>
        <taxon>Bacteroidota</taxon>
        <taxon>Chitinophagia</taxon>
        <taxon>Chitinophagales</taxon>
        <taxon>Chitinophagaceae</taxon>
        <taxon>Taibaiella</taxon>
    </lineage>
</organism>
<sequence length="153" mass="17417">MDMKTLIIGIDPDVDASGVATINQVTNELELTCLKFFELYKYLTEHKDNIKLVVIEAGWLNKGNWHKIRGTANINAKIGERTGANFEVAKKISEMCDHLKVPFKEIKPLLKVWKGPDRKITAQEFEKQTGLKGRTNQEMRDAGLIALAYRKMK</sequence>
<evidence type="ECO:0000313" key="1">
    <source>
        <dbReference type="EMBL" id="KAA5532679.1"/>
    </source>
</evidence>